<dbReference type="EMBL" id="CAMXCT020003590">
    <property type="protein sequence ID" value="CAL1158631.1"/>
    <property type="molecule type" value="Genomic_DNA"/>
</dbReference>
<reference evidence="3 4" key="2">
    <citation type="submission" date="2024-05" db="EMBL/GenBank/DDBJ databases">
        <authorList>
            <person name="Chen Y."/>
            <person name="Shah S."/>
            <person name="Dougan E. K."/>
            <person name="Thang M."/>
            <person name="Chan C."/>
        </authorList>
    </citation>
    <scope>NUCLEOTIDE SEQUENCE [LARGE SCALE GENOMIC DNA]</scope>
</reference>
<proteinExistence type="predicted"/>
<feature type="non-terminal residue" evidence="2">
    <location>
        <position position="1"/>
    </location>
</feature>
<evidence type="ECO:0000313" key="3">
    <source>
        <dbReference type="EMBL" id="CAL4792568.1"/>
    </source>
</evidence>
<protein>
    <submittedName>
        <fullName evidence="3">Fucoxanthin-chlorophyll a-c binding protein C, chloroplastic</fullName>
    </submittedName>
</protein>
<keyword evidence="4" id="KW-1185">Reference proteome</keyword>
<reference evidence="2" key="1">
    <citation type="submission" date="2022-10" db="EMBL/GenBank/DDBJ databases">
        <authorList>
            <person name="Chen Y."/>
            <person name="Dougan E. K."/>
            <person name="Chan C."/>
            <person name="Rhodes N."/>
            <person name="Thang M."/>
        </authorList>
    </citation>
    <scope>NUCLEOTIDE SEQUENCE</scope>
</reference>
<gene>
    <name evidence="2" type="ORF">C1SCF055_LOCUS30995</name>
</gene>
<evidence type="ECO:0000313" key="2">
    <source>
        <dbReference type="EMBL" id="CAI4005256.1"/>
    </source>
</evidence>
<feature type="region of interest" description="Disordered" evidence="1">
    <location>
        <begin position="261"/>
        <end position="304"/>
    </location>
</feature>
<comment type="caution">
    <text evidence="2">The sequence shown here is derived from an EMBL/GenBank/DDBJ whole genome shotgun (WGS) entry which is preliminary data.</text>
</comment>
<feature type="compositionally biased region" description="Basic and acidic residues" evidence="1">
    <location>
        <begin position="261"/>
        <end position="273"/>
    </location>
</feature>
<dbReference type="EMBL" id="CAMXCT010003590">
    <property type="protein sequence ID" value="CAI4005256.1"/>
    <property type="molecule type" value="Genomic_DNA"/>
</dbReference>
<dbReference type="OrthoDB" id="423437at2759"/>
<dbReference type="Proteomes" id="UP001152797">
    <property type="component" value="Unassembled WGS sequence"/>
</dbReference>
<name>A0A9P1D8M4_9DINO</name>
<evidence type="ECO:0000313" key="4">
    <source>
        <dbReference type="Proteomes" id="UP001152797"/>
    </source>
</evidence>
<dbReference type="EMBL" id="CAMXCT030003590">
    <property type="protein sequence ID" value="CAL4792568.1"/>
    <property type="molecule type" value="Genomic_DNA"/>
</dbReference>
<accession>A0A9P1D8M4</accession>
<evidence type="ECO:0000256" key="1">
    <source>
        <dbReference type="SAM" id="MobiDB-lite"/>
    </source>
</evidence>
<organism evidence="2">
    <name type="scientific">Cladocopium goreaui</name>
    <dbReference type="NCBI Taxonomy" id="2562237"/>
    <lineage>
        <taxon>Eukaryota</taxon>
        <taxon>Sar</taxon>
        <taxon>Alveolata</taxon>
        <taxon>Dinophyceae</taxon>
        <taxon>Suessiales</taxon>
        <taxon>Symbiodiniaceae</taxon>
        <taxon>Cladocopium</taxon>
    </lineage>
</organism>
<sequence length="1298" mass="140767">MARSFPNPILTVWGTTLAFDAIRVMASAGMSGVRVVATAAAAAVAEASPVVLVGGAAGAAAIAGGYALMKAAEHSPQQAERLRTSVRDRERYQLVPDEERRESFQMAVQRAVVCIWDALQWHLSPQWAGMPHVYTGSPWRAEARQKHHQSLSSLLTASTSETAASSDAALLSGRLWGDLIFLFLLWLDFNPHTPNWGSSHSYGLPPISRFFLQKLRFLLLELLKAEDLRHVVSDFARYLQSEAVEAGLPAKEKDMVSLTEKTRLKDWQKKEESSSSSQGAGKGYRRGDPKARAAAAGTSLPKTSFPGIPQIARLWTLEKEAGPEFVGPEFRTLDQGPGPVPAIVEEQAAFVAWDQTEALNRVHLAFSAGFWARLALETFTDQIAPAVVSEKSSHFIVLRACGLGGVVRFDSEADFNHFRQQIFAGGCVFHGFETETELEVFCQGSDEHPLGPNSIFSAGLLEEADDVPTPVAVPLGIEAQVFVVDVHDDILSKCREYDPVTDSLATILGFSNERPSSLPDVSVLLAHVSEWLLLRSDDRTGFYSAQEDQETSPPKAVTAPKKATAKKISNAMIADQLTAVVAQLQLITQRQDRMEQMASSSAADVPGQYVGPVSKLPAVSAGLPNPSGVSQTIGAKALSLIGPPPKTRNVVGTQGAAAVEGDEPYDALQPQEGTDGMLAALTHQSTALTALVAHLTEQSGDVLGHALDAASAGDFHMTKELLALLMVSVEQAVTDRGDWPFGPLVPPPWTAVCLAYLKDLEVLSTKKGETAKRIAKDDPFEVQALKRTGIHRLAGLMLADGPTEPFEVLRSGRRFHQLSGTLTKLGAGAGPYEKTYPGHDVPLDNSLFDETEPYRTLDASRLKVVGRGHFDATSFLCPELCMAYRYPDSLLLDRTPGASEYPLRMDPRDEVVSLAKLWDARGIPIGLLKDTQAMTSFACAKQAAKKSRIVGGDRLGLSSRQSFSACPEGDEVCEGLVIDDYFVIAKVSQLTHTTVATELCLLGVLAPLCVADVAVDFCTELFATDASLNKGAIVKSRIDKDLATCLLRCCRSKGGYSKLLSPSQSVLARALDFEENEPYVSDSIKRPLAYRFDFIEVFAGASVVTKEVAALGFTVGPPVDLSFSAELDVDRLHVLEWLIHLVTNGYVKAIMLVMAYGILRLSAFEASLAHGSVDGLESQMLNDLCSSQKWELVSVWLNPSDDPTRDVVLRDPTPGLDLAAWGRRDIYRLAALPRLKRWASNWTRLILRMLGPSALDLTDHALYPNCAFPFGVVSDLPLLSELRLPSLEFDATLGYPGE</sequence>